<feature type="domain" description="HTH hxlR-type" evidence="4">
    <location>
        <begin position="10"/>
        <end position="109"/>
    </location>
</feature>
<evidence type="ECO:0000313" key="5">
    <source>
        <dbReference type="EMBL" id="MRS63028.1"/>
    </source>
</evidence>
<dbReference type="InterPro" id="IPR036390">
    <property type="entry name" value="WH_DNA-bd_sf"/>
</dbReference>
<dbReference type="Gene3D" id="1.10.10.10">
    <property type="entry name" value="Winged helix-like DNA-binding domain superfamily/Winged helix DNA-binding domain"/>
    <property type="match status" value="1"/>
</dbReference>
<dbReference type="InterPro" id="IPR036388">
    <property type="entry name" value="WH-like_DNA-bd_sf"/>
</dbReference>
<proteinExistence type="predicted"/>
<organism evidence="5 6">
    <name type="scientific">Larkinella terrae</name>
    <dbReference type="NCBI Taxonomy" id="2025311"/>
    <lineage>
        <taxon>Bacteria</taxon>
        <taxon>Pseudomonadati</taxon>
        <taxon>Bacteroidota</taxon>
        <taxon>Cytophagia</taxon>
        <taxon>Cytophagales</taxon>
        <taxon>Spirosomataceae</taxon>
        <taxon>Larkinella</taxon>
    </lineage>
</organism>
<dbReference type="RefSeq" id="WP_154176381.1">
    <property type="nucleotide sequence ID" value="NZ_WJXZ01000009.1"/>
</dbReference>
<dbReference type="Pfam" id="PF01638">
    <property type="entry name" value="HxlR"/>
    <property type="match status" value="1"/>
</dbReference>
<evidence type="ECO:0000313" key="6">
    <source>
        <dbReference type="Proteomes" id="UP000441754"/>
    </source>
</evidence>
<dbReference type="SUPFAM" id="SSF46785">
    <property type="entry name" value="Winged helix' DNA-binding domain"/>
    <property type="match status" value="1"/>
</dbReference>
<keyword evidence="3" id="KW-0804">Transcription</keyword>
<evidence type="ECO:0000256" key="2">
    <source>
        <dbReference type="ARBA" id="ARBA00023125"/>
    </source>
</evidence>
<evidence type="ECO:0000259" key="4">
    <source>
        <dbReference type="PROSITE" id="PS51118"/>
    </source>
</evidence>
<comment type="caution">
    <text evidence="5">The sequence shown here is derived from an EMBL/GenBank/DDBJ whole genome shotgun (WGS) entry which is preliminary data.</text>
</comment>
<dbReference type="PANTHER" id="PTHR33204:SF37">
    <property type="entry name" value="HTH-TYPE TRANSCRIPTIONAL REGULATOR YODB"/>
    <property type="match status" value="1"/>
</dbReference>
<dbReference type="EMBL" id="WJXZ01000009">
    <property type="protein sequence ID" value="MRS63028.1"/>
    <property type="molecule type" value="Genomic_DNA"/>
</dbReference>
<evidence type="ECO:0000256" key="1">
    <source>
        <dbReference type="ARBA" id="ARBA00023015"/>
    </source>
</evidence>
<dbReference type="PANTHER" id="PTHR33204">
    <property type="entry name" value="TRANSCRIPTIONAL REGULATOR, MARR FAMILY"/>
    <property type="match status" value="1"/>
</dbReference>
<protein>
    <submittedName>
        <fullName evidence="5">Transcriptional regulator</fullName>
    </submittedName>
</protein>
<dbReference type="Proteomes" id="UP000441754">
    <property type="component" value="Unassembled WGS sequence"/>
</dbReference>
<dbReference type="AlphaFoldDB" id="A0A7K0ENK1"/>
<evidence type="ECO:0000256" key="3">
    <source>
        <dbReference type="ARBA" id="ARBA00023163"/>
    </source>
</evidence>
<reference evidence="5 6" key="1">
    <citation type="journal article" date="2018" name="Antonie Van Leeuwenhoek">
        <title>Larkinella terrae sp. nov., isolated from soil on Jeju Island, South Korea.</title>
        <authorList>
            <person name="Ten L.N."/>
            <person name="Jeon J."/>
            <person name="Park S.J."/>
            <person name="Park S."/>
            <person name="Lee S.Y."/>
            <person name="Kim M.K."/>
            <person name="Jung H.Y."/>
        </authorList>
    </citation>
    <scope>NUCLEOTIDE SEQUENCE [LARGE SCALE GENOMIC DNA]</scope>
    <source>
        <strain evidence="5 6">KCTC 52001</strain>
    </source>
</reference>
<gene>
    <name evidence="5" type="ORF">GJJ30_17140</name>
</gene>
<sequence length="144" mass="15879">MKELNQRSACPVSTSLDVLGDKWTLLILRDMVFAGKSTYGQFLQSAEKIATNILADRLSVLESQGILTKAVAVDKKSKFTYSLTEKGVETIPIIVALILWGSKHYITDIDPGLLNELQAGKDSAIEKYQRLAREKSLASLLHDA</sequence>
<dbReference type="PROSITE" id="PS51118">
    <property type="entry name" value="HTH_HXLR"/>
    <property type="match status" value="1"/>
</dbReference>
<name>A0A7K0ENK1_9BACT</name>
<keyword evidence="2" id="KW-0238">DNA-binding</keyword>
<dbReference type="OrthoDB" id="9791143at2"/>
<accession>A0A7K0ENK1</accession>
<keyword evidence="1" id="KW-0805">Transcription regulation</keyword>
<keyword evidence="6" id="KW-1185">Reference proteome</keyword>
<dbReference type="InterPro" id="IPR002577">
    <property type="entry name" value="HTH_HxlR"/>
</dbReference>
<dbReference type="GO" id="GO:0003677">
    <property type="term" value="F:DNA binding"/>
    <property type="evidence" value="ECO:0007669"/>
    <property type="project" value="UniProtKB-KW"/>
</dbReference>